<name>A0A154IEX1_RHILE</name>
<proteinExistence type="predicted"/>
<comment type="caution">
    <text evidence="1">The sequence shown here is derived from an EMBL/GenBank/DDBJ whole genome shotgun (WGS) entry which is preliminary data.</text>
</comment>
<dbReference type="RefSeq" id="WP_062943232.1">
    <property type="nucleotide sequence ID" value="NZ_CP171844.1"/>
</dbReference>
<sequence>MNWSDDELSKIDQADDLKIAPFREDGATYGTPTWIWEVVVDGSLYVRGYHGQKSRWYQAAVHQKAGRIIAAGMTRTVAFEPVDGPINDRIDDAYRAKYRKSQYLAPMVSARARAATVRITPREEPA</sequence>
<evidence type="ECO:0008006" key="2">
    <source>
        <dbReference type="Google" id="ProtNLM"/>
    </source>
</evidence>
<accession>A0A154IEX1</accession>
<dbReference type="Pfam" id="PF10012">
    <property type="entry name" value="DUF2255"/>
    <property type="match status" value="1"/>
</dbReference>
<gene>
    <name evidence="1" type="ORF">A4A59_24030</name>
</gene>
<reference evidence="1" key="1">
    <citation type="submission" date="2016-03" db="EMBL/GenBank/DDBJ databases">
        <title>Microsymbionts genomes from the relict species Vavilovia formosa.</title>
        <authorList>
            <person name="Chirak E."/>
            <person name="Kimeklis A."/>
            <person name="Kopat V."/>
            <person name="Andronov E."/>
        </authorList>
    </citation>
    <scope>NUCLEOTIDE SEQUENCE [LARGE SCALE GENOMIC DNA]</scope>
    <source>
        <strain evidence="1">Vaf12</strain>
    </source>
</reference>
<organism evidence="1">
    <name type="scientific">Rhizobium leguminosarum</name>
    <dbReference type="NCBI Taxonomy" id="384"/>
    <lineage>
        <taxon>Bacteria</taxon>
        <taxon>Pseudomonadati</taxon>
        <taxon>Pseudomonadota</taxon>
        <taxon>Alphaproteobacteria</taxon>
        <taxon>Hyphomicrobiales</taxon>
        <taxon>Rhizobiaceae</taxon>
        <taxon>Rhizobium/Agrobacterium group</taxon>
        <taxon>Rhizobium</taxon>
    </lineage>
</organism>
<dbReference type="PIRSF" id="PIRSF028498">
    <property type="entry name" value="UCP028498"/>
    <property type="match status" value="1"/>
</dbReference>
<dbReference type="EMBL" id="LVYU01000107">
    <property type="protein sequence ID" value="KZA99126.1"/>
    <property type="molecule type" value="Genomic_DNA"/>
</dbReference>
<evidence type="ECO:0000313" key="1">
    <source>
        <dbReference type="EMBL" id="KZA99126.1"/>
    </source>
</evidence>
<protein>
    <recommendedName>
        <fullName evidence="2">DUF2255 family protein</fullName>
    </recommendedName>
</protein>
<dbReference type="AlphaFoldDB" id="A0A154IEX1"/>
<dbReference type="InterPro" id="IPR016888">
    <property type="entry name" value="UCP028498"/>
</dbReference>